<dbReference type="Proteomes" id="UP000604475">
    <property type="component" value="Unassembled WGS sequence"/>
</dbReference>
<protein>
    <submittedName>
        <fullName evidence="3">Alkaline phosphatase D family protein</fullName>
    </submittedName>
</protein>
<dbReference type="SUPFAM" id="SSF56300">
    <property type="entry name" value="Metallo-dependent phosphatases"/>
    <property type="match status" value="1"/>
</dbReference>
<dbReference type="RefSeq" id="WP_203005264.1">
    <property type="nucleotide sequence ID" value="NZ_JADWYU010000091.1"/>
</dbReference>
<comment type="caution">
    <text evidence="3">The sequence shown here is derived from an EMBL/GenBank/DDBJ whole genome shotgun (WGS) entry which is preliminary data.</text>
</comment>
<dbReference type="InterPro" id="IPR029052">
    <property type="entry name" value="Metallo-depent_PP-like"/>
</dbReference>
<dbReference type="Pfam" id="PF16655">
    <property type="entry name" value="PhoD_N"/>
    <property type="match status" value="1"/>
</dbReference>
<organism evidence="3 4">
    <name type="scientific">Frankia nepalensis</name>
    <dbReference type="NCBI Taxonomy" id="1836974"/>
    <lineage>
        <taxon>Bacteria</taxon>
        <taxon>Bacillati</taxon>
        <taxon>Actinomycetota</taxon>
        <taxon>Actinomycetes</taxon>
        <taxon>Frankiales</taxon>
        <taxon>Frankiaceae</taxon>
        <taxon>Frankia</taxon>
    </lineage>
</organism>
<evidence type="ECO:0000313" key="4">
    <source>
        <dbReference type="Proteomes" id="UP000604475"/>
    </source>
</evidence>
<keyword evidence="4" id="KW-1185">Reference proteome</keyword>
<accession>A0A937RI41</accession>
<reference evidence="3" key="1">
    <citation type="submission" date="2020-12" db="EMBL/GenBank/DDBJ databases">
        <title>Genomic characterization of non-nitrogen-fixing Frankia strains.</title>
        <authorList>
            <person name="Carlos-Shanley C."/>
            <person name="Guerra T."/>
            <person name="Hahn D."/>
        </authorList>
    </citation>
    <scope>NUCLEOTIDE SEQUENCE</scope>
    <source>
        <strain evidence="3">CN6</strain>
    </source>
</reference>
<name>A0A937RI41_9ACTN</name>
<proteinExistence type="predicted"/>
<dbReference type="InterPro" id="IPR006311">
    <property type="entry name" value="TAT_signal"/>
</dbReference>
<feature type="domain" description="Phospholipase D N-terminal" evidence="2">
    <location>
        <begin position="70"/>
        <end position="166"/>
    </location>
</feature>
<evidence type="ECO:0000259" key="2">
    <source>
        <dbReference type="Pfam" id="PF16655"/>
    </source>
</evidence>
<dbReference type="InterPro" id="IPR018946">
    <property type="entry name" value="PhoD-like_MPP"/>
</dbReference>
<dbReference type="PANTHER" id="PTHR43606">
    <property type="entry name" value="PHOSPHATASE, PUTATIVE (AFU_ORTHOLOGUE AFUA_6G08710)-RELATED"/>
    <property type="match status" value="1"/>
</dbReference>
<feature type="domain" description="PhoD-like phosphatase metallophosphatase" evidence="1">
    <location>
        <begin position="182"/>
        <end position="532"/>
    </location>
</feature>
<dbReference type="CDD" id="cd07389">
    <property type="entry name" value="MPP_PhoD"/>
    <property type="match status" value="1"/>
</dbReference>
<dbReference type="AlphaFoldDB" id="A0A937RI41"/>
<dbReference type="Gene3D" id="2.60.40.380">
    <property type="entry name" value="Purple acid phosphatase-like, N-terminal"/>
    <property type="match status" value="1"/>
</dbReference>
<dbReference type="InterPro" id="IPR038607">
    <property type="entry name" value="PhoD-like_sf"/>
</dbReference>
<dbReference type="InterPro" id="IPR032093">
    <property type="entry name" value="PhoD_N"/>
</dbReference>
<dbReference type="PANTHER" id="PTHR43606:SF2">
    <property type="entry name" value="ALKALINE PHOSPHATASE FAMILY PROTEIN (AFU_ORTHOLOGUE AFUA_5G03860)"/>
    <property type="match status" value="1"/>
</dbReference>
<sequence length="564" mass="60690">MGVTRTRFRPVRTASAARTVPAPSRRSLLVGGAVLLGAAACGGGGSSPPAAPTLRPATPIPGVTDGVFALGVASGDPLPDAVILWTRLAAQPTVAGGGMPNRDIEVDWQIATDEKFASVVAVGTAPARAALAHSVHVDAKGLEPGREYFYRFRAGTVISPVGRTRTALAAGSGTAAGSKLSLALASCQDYEEGYWPAHGAIAADRPDLVLFVGDYIYEGDPAGRLADRRHTAPATPGLGQLSTLDDYRARYGQYKSDPQLQAAHHAAPWVVTWDDHEVENNYAGLVDESRDTGPAHQEPEAFARERAAGYQAYYEHMPIRVDYTPGSPDLRLYRRFGYGDLLDLAVMDTRQYRTPPPGRPADGIGPAVDGHSNTTGTMAGDEQERWLVDGLRASSARWNVIAQQTMMAQVNAQLPVGQGEVLANLDQNDGYGPYRSRLLAEVRDSGATNPVVLSGDIHCAWVNDLRVDFDAQDSPVVATEFVCTSVSSAYFLVSDEFVTENNARFNPHVRYFRGDRRGYTRITVTPDECRADMRTVQTIDQRDAPTTTDATWVIENGRPGAQRA</sequence>
<dbReference type="InterPro" id="IPR052900">
    <property type="entry name" value="Phospholipid_Metab_Enz"/>
</dbReference>
<evidence type="ECO:0000259" key="1">
    <source>
        <dbReference type="Pfam" id="PF09423"/>
    </source>
</evidence>
<dbReference type="PROSITE" id="PS51318">
    <property type="entry name" value="TAT"/>
    <property type="match status" value="1"/>
</dbReference>
<evidence type="ECO:0000313" key="3">
    <source>
        <dbReference type="EMBL" id="MBL7632658.1"/>
    </source>
</evidence>
<dbReference type="Gene3D" id="3.60.21.70">
    <property type="entry name" value="PhoD-like phosphatase"/>
    <property type="match status" value="1"/>
</dbReference>
<dbReference type="Pfam" id="PF09423">
    <property type="entry name" value="PhoD"/>
    <property type="match status" value="1"/>
</dbReference>
<dbReference type="EMBL" id="JAEACQ010000345">
    <property type="protein sequence ID" value="MBL7632658.1"/>
    <property type="molecule type" value="Genomic_DNA"/>
</dbReference>
<gene>
    <name evidence="3" type="ORF">I7412_37010</name>
</gene>